<name>A0ABY4CSY7_9BACT</name>
<dbReference type="Proteomes" id="UP000831113">
    <property type="component" value="Chromosome"/>
</dbReference>
<evidence type="ECO:0000256" key="1">
    <source>
        <dbReference type="ARBA" id="ARBA00004370"/>
    </source>
</evidence>
<evidence type="ECO:0000313" key="5">
    <source>
        <dbReference type="Proteomes" id="UP000831113"/>
    </source>
</evidence>
<dbReference type="RefSeq" id="WP_243795731.1">
    <property type="nucleotide sequence ID" value="NZ_CP094669.1"/>
</dbReference>
<keyword evidence="5" id="KW-1185">Reference proteome</keyword>
<sequence length="859" mass="97244">MLTLHWLPGALLTARAQTADPVPPFQVKDSIEVRASSQYQATTFKTWLLGANYRREWQQPVRVPLLNLSTAQGGLTPLRRGGGQQTKSLRLRAASGQEYVLRSVEKSTEQVLQQELRHTLAAKIVQDQISASHPYAALTVPLLAEAAGVGHTNPVLVYVPEDVRLGEFQAEFANTLALLEERDPVAPARFGNSSRVKGYSTEQVLGLLRKDARNRVDQRELLRARLLDMVLADWDRHDDQWRWLAYPQPQGGLLLRALPRDRDQVYFVNQGLLPNVASRDWAMPKVQGFDGTLRNVNTFMFNGRYFDRSFLNELPRAEWVALARELQTRLSDSVIDAALHRLPDSVYQWSGPRIARLLKAHRNALPTYAEQYYAFLAHEVDIIGSEQAERFEVERLDAARTRVRRHLLGTPAGAAPVYERVLLTAETREIRLYAGPGDDVVQVRGRASRGIRVRIIGGLGQDTIQDSSRVGGWARKTVVYDTRPDNALRLGTEARNRTATDSAVNQYNRRAYRYPYLGPLLPLGYNPDDGVFLGLGLEARRPGFRKEPWASVHRLQGNVALQTGAYSFAYQGDFSQLLGRQDLLLKAEVQAPNYVRNFFGLGNDTRRNNQQSIRYYRVRFRNIAFQALLRRHLGPRQQVYAGPMYQSVKVERTPGRYLDEHSPENPATSLYQAKHYAGARLGYIYDSRDITWQPTKGLYWRTEYTALGALNAAAMPVSQLTSEAAGFWTPWPRLTLGARVGGATHFRRYEFFQAATLGGLSNLRGYRRTRFAGESALYNNVEARARLGRFHSLLFSADYGLFGFHDVGRVWADGENSARWHRGYGGGLWLQPFPKVIVLGLYGISREDRLPLVRVGFFF</sequence>
<dbReference type="Pfam" id="PF01103">
    <property type="entry name" value="Omp85"/>
    <property type="match status" value="1"/>
</dbReference>
<evidence type="ECO:0000259" key="3">
    <source>
        <dbReference type="Pfam" id="PF01103"/>
    </source>
</evidence>
<comment type="subcellular location">
    <subcellularLocation>
        <location evidence="1">Membrane</location>
    </subcellularLocation>
</comment>
<proteinExistence type="predicted"/>
<gene>
    <name evidence="4" type="ORF">MTX78_14690</name>
</gene>
<protein>
    <submittedName>
        <fullName evidence="4">Outer membrane protein assembly factor</fullName>
    </submittedName>
</protein>
<feature type="domain" description="Bacterial surface antigen (D15)" evidence="3">
    <location>
        <begin position="603"/>
        <end position="827"/>
    </location>
</feature>
<dbReference type="EMBL" id="CP094669">
    <property type="protein sequence ID" value="UOG73371.1"/>
    <property type="molecule type" value="Genomic_DNA"/>
</dbReference>
<accession>A0ABY4CSY7</accession>
<evidence type="ECO:0000313" key="4">
    <source>
        <dbReference type="EMBL" id="UOG73371.1"/>
    </source>
</evidence>
<reference evidence="4 5" key="1">
    <citation type="submission" date="2022-03" db="EMBL/GenBank/DDBJ databases">
        <title>Hymenobactersp. isolated from the air.</title>
        <authorList>
            <person name="Won M."/>
            <person name="Kwon S.-W."/>
        </authorList>
    </citation>
    <scope>NUCLEOTIDE SEQUENCE [LARGE SCALE GENOMIC DNA]</scope>
    <source>
        <strain evidence="4 5">KACC 21982</strain>
    </source>
</reference>
<organism evidence="4 5">
    <name type="scientific">Hymenobacter tibetensis</name>
    <dbReference type="NCBI Taxonomy" id="497967"/>
    <lineage>
        <taxon>Bacteria</taxon>
        <taxon>Pseudomonadati</taxon>
        <taxon>Bacteroidota</taxon>
        <taxon>Cytophagia</taxon>
        <taxon>Cytophagales</taxon>
        <taxon>Hymenobacteraceae</taxon>
        <taxon>Hymenobacter</taxon>
    </lineage>
</organism>
<evidence type="ECO:0000256" key="2">
    <source>
        <dbReference type="ARBA" id="ARBA00023136"/>
    </source>
</evidence>
<keyword evidence="2" id="KW-0472">Membrane</keyword>
<dbReference type="Gene3D" id="2.40.160.50">
    <property type="entry name" value="membrane protein fhac: a member of the omp85/tpsb transporter family"/>
    <property type="match status" value="1"/>
</dbReference>
<dbReference type="InterPro" id="IPR000184">
    <property type="entry name" value="Bac_surfAg_D15"/>
</dbReference>